<gene>
    <name evidence="12" type="primary">BTBD11</name>
    <name evidence="12" type="ORF">CEXT_653531</name>
</gene>
<evidence type="ECO:0000256" key="2">
    <source>
        <dbReference type="ARBA" id="ARBA00004613"/>
    </source>
</evidence>
<feature type="repeat" description="ANK" evidence="10">
    <location>
        <begin position="283"/>
        <end position="315"/>
    </location>
</feature>
<evidence type="ECO:0000256" key="6">
    <source>
        <dbReference type="ARBA" id="ARBA00022656"/>
    </source>
</evidence>
<dbReference type="Proteomes" id="UP001054945">
    <property type="component" value="Unassembled WGS sequence"/>
</dbReference>
<proteinExistence type="predicted"/>
<evidence type="ECO:0000313" key="12">
    <source>
        <dbReference type="EMBL" id="GIX80811.1"/>
    </source>
</evidence>
<dbReference type="PANTHER" id="PTHR46071:SF2">
    <property type="entry name" value="ANKYRIN REPEAT AND BTB_POZ DOMAIN-CONTAINING PROTEIN 2-LIKE PROTEIN"/>
    <property type="match status" value="1"/>
</dbReference>
<dbReference type="EMBL" id="BPLR01020626">
    <property type="protein sequence ID" value="GIX80811.1"/>
    <property type="molecule type" value="Genomic_DNA"/>
</dbReference>
<organism evidence="12 13">
    <name type="scientific">Caerostris extrusa</name>
    <name type="common">Bark spider</name>
    <name type="synonym">Caerostris bankana</name>
    <dbReference type="NCBI Taxonomy" id="172846"/>
    <lineage>
        <taxon>Eukaryota</taxon>
        <taxon>Metazoa</taxon>
        <taxon>Ecdysozoa</taxon>
        <taxon>Arthropoda</taxon>
        <taxon>Chelicerata</taxon>
        <taxon>Arachnida</taxon>
        <taxon>Araneae</taxon>
        <taxon>Araneomorphae</taxon>
        <taxon>Entelegynae</taxon>
        <taxon>Araneoidea</taxon>
        <taxon>Araneidae</taxon>
        <taxon>Caerostris</taxon>
    </lineage>
</organism>
<keyword evidence="3" id="KW-0268">Exocytosis</keyword>
<sequence length="380" mass="41486">MGRAVTSLPFRAYLARDPRGGHDLPQPVLLGRVGAREKRGVGREIPIARESAFEVIISGTLSLPRWPSAAEGGVSSSSSSTHLSEEQPRPAGCSKSVEQHLLTTCVGSMAELGDLLRRVVQYYQHMLGYGNGRCSIVWGPAALHTLYYFMRCSQLEHAEHGNHRAPVQELVYERPYLVLPPLIEWVRVATAHADHRRSQVVDKDDVMQAARLLLPGVDCPIREFRQLTAVLEASREAFYISATFHRHTFITPEKEILNGKTGGPTLVPHALQLLPRVDAFDEHGLTPLMAACVRGDEAMVHVLLDAGADVDAETPGPGNAYPCVNPETQHWTALTYATTHGQLPVIKLLLEKGANVEGGARFSEEKITVTPLQLAAASGN</sequence>
<dbReference type="GO" id="GO:0044218">
    <property type="term" value="C:other organism cell membrane"/>
    <property type="evidence" value="ECO:0007669"/>
    <property type="project" value="UniProtKB-KW"/>
</dbReference>
<keyword evidence="9" id="KW-0472">Membrane</keyword>
<dbReference type="Gene3D" id="1.25.40.20">
    <property type="entry name" value="Ankyrin repeat-containing domain"/>
    <property type="match status" value="1"/>
</dbReference>
<evidence type="ECO:0000256" key="1">
    <source>
        <dbReference type="ARBA" id="ARBA00004175"/>
    </source>
</evidence>
<evidence type="ECO:0000256" key="3">
    <source>
        <dbReference type="ARBA" id="ARBA00022483"/>
    </source>
</evidence>
<keyword evidence="4" id="KW-0964">Secreted</keyword>
<evidence type="ECO:0000256" key="4">
    <source>
        <dbReference type="ARBA" id="ARBA00022525"/>
    </source>
</evidence>
<dbReference type="SUPFAM" id="SSF48403">
    <property type="entry name" value="Ankyrin repeat"/>
    <property type="match status" value="1"/>
</dbReference>
<keyword evidence="13" id="KW-1185">Reference proteome</keyword>
<dbReference type="GO" id="GO:0006887">
    <property type="term" value="P:exocytosis"/>
    <property type="evidence" value="ECO:0007669"/>
    <property type="project" value="UniProtKB-KW"/>
</dbReference>
<dbReference type="PROSITE" id="PS50297">
    <property type="entry name" value="ANK_REP_REGION"/>
    <property type="match status" value="2"/>
</dbReference>
<evidence type="ECO:0000256" key="7">
    <source>
        <dbReference type="ARBA" id="ARBA00022699"/>
    </source>
</evidence>
<dbReference type="Pfam" id="PF00023">
    <property type="entry name" value="Ank"/>
    <property type="match status" value="2"/>
</dbReference>
<dbReference type="GO" id="GO:0044231">
    <property type="term" value="C:host cell presynaptic membrane"/>
    <property type="evidence" value="ECO:0007669"/>
    <property type="project" value="UniProtKB-KW"/>
</dbReference>
<evidence type="ECO:0000256" key="11">
    <source>
        <dbReference type="SAM" id="MobiDB-lite"/>
    </source>
</evidence>
<evidence type="ECO:0000256" key="8">
    <source>
        <dbReference type="ARBA" id="ARBA00023028"/>
    </source>
</evidence>
<feature type="region of interest" description="Disordered" evidence="11">
    <location>
        <begin position="70"/>
        <end position="95"/>
    </location>
</feature>
<dbReference type="GO" id="GO:0090729">
    <property type="term" value="F:toxin activity"/>
    <property type="evidence" value="ECO:0007669"/>
    <property type="project" value="UniProtKB-KW"/>
</dbReference>
<evidence type="ECO:0000256" key="5">
    <source>
        <dbReference type="ARBA" id="ARBA00022537"/>
    </source>
</evidence>
<comment type="caution">
    <text evidence="12">The sequence shown here is derived from an EMBL/GenBank/DDBJ whole genome shotgun (WGS) entry which is preliminary data.</text>
</comment>
<dbReference type="InterPro" id="IPR002110">
    <property type="entry name" value="Ankyrin_rpt"/>
</dbReference>
<feature type="repeat" description="ANK" evidence="10">
    <location>
        <begin position="329"/>
        <end position="361"/>
    </location>
</feature>
<reference evidence="12 13" key="1">
    <citation type="submission" date="2021-06" db="EMBL/GenBank/DDBJ databases">
        <title>Caerostris extrusa draft genome.</title>
        <authorList>
            <person name="Kono N."/>
            <person name="Arakawa K."/>
        </authorList>
    </citation>
    <scope>NUCLEOTIDE SEQUENCE [LARGE SCALE GENOMIC DNA]</scope>
</reference>
<dbReference type="SMART" id="SM00248">
    <property type="entry name" value="ANK"/>
    <property type="match status" value="2"/>
</dbReference>
<keyword evidence="6" id="KW-0800">Toxin</keyword>
<dbReference type="InterPro" id="IPR036770">
    <property type="entry name" value="Ankyrin_rpt-contain_sf"/>
</dbReference>
<evidence type="ECO:0000313" key="13">
    <source>
        <dbReference type="Proteomes" id="UP001054945"/>
    </source>
</evidence>
<dbReference type="InterPro" id="IPR052089">
    <property type="entry name" value="Ankyrin-BTB/POZ_domain"/>
</dbReference>
<keyword evidence="9" id="KW-1053">Target membrane</keyword>
<dbReference type="PANTHER" id="PTHR46071">
    <property type="entry name" value="ANKYRIN REPEAT AND BTB/POZ DOMAIN-CONTAINING"/>
    <property type="match status" value="1"/>
</dbReference>
<dbReference type="PROSITE" id="PS50088">
    <property type="entry name" value="ANK_REPEAT"/>
    <property type="match status" value="2"/>
</dbReference>
<keyword evidence="7" id="KW-0528">Neurotoxin</keyword>
<name>A0AAV4NA49_CAEEX</name>
<keyword evidence="5" id="KW-1052">Target cell membrane</keyword>
<keyword evidence="8" id="KW-0638">Presynaptic neurotoxin</keyword>
<protein>
    <submittedName>
        <fullName evidence="12">Uncharacterized protein</fullName>
    </submittedName>
</protein>
<evidence type="ECO:0000256" key="9">
    <source>
        <dbReference type="ARBA" id="ARBA00023298"/>
    </source>
</evidence>
<evidence type="ECO:0000256" key="10">
    <source>
        <dbReference type="PROSITE-ProRule" id="PRU00023"/>
    </source>
</evidence>
<keyword evidence="10" id="KW-0040">ANK repeat</keyword>
<accession>A0AAV4NA49</accession>
<comment type="subcellular location">
    <subcellularLocation>
        <location evidence="2">Secreted</location>
    </subcellularLocation>
    <subcellularLocation>
        <location evidence="1">Target cell membrane</location>
    </subcellularLocation>
</comment>
<dbReference type="AlphaFoldDB" id="A0AAV4NA49"/>
<dbReference type="GO" id="GO:0005576">
    <property type="term" value="C:extracellular region"/>
    <property type="evidence" value="ECO:0007669"/>
    <property type="project" value="UniProtKB-SubCell"/>
</dbReference>